<proteinExistence type="predicted"/>
<gene>
    <name evidence="1" type="ORF">HINF_LOCUS22837</name>
    <name evidence="2" type="ORF">HINF_LOCUS75283</name>
</gene>
<organism evidence="1">
    <name type="scientific">Hexamita inflata</name>
    <dbReference type="NCBI Taxonomy" id="28002"/>
    <lineage>
        <taxon>Eukaryota</taxon>
        <taxon>Metamonada</taxon>
        <taxon>Diplomonadida</taxon>
        <taxon>Hexamitidae</taxon>
        <taxon>Hexamitinae</taxon>
        <taxon>Hexamita</taxon>
    </lineage>
</organism>
<dbReference type="EMBL" id="CATOUU010000597">
    <property type="protein sequence ID" value="CAI9935192.1"/>
    <property type="molecule type" value="Genomic_DNA"/>
</dbReference>
<dbReference type="EMBL" id="CAXDID020000662">
    <property type="protein sequence ID" value="CAL6109100.1"/>
    <property type="molecule type" value="Genomic_DNA"/>
</dbReference>
<reference evidence="2 3" key="2">
    <citation type="submission" date="2024-07" db="EMBL/GenBank/DDBJ databases">
        <authorList>
            <person name="Akdeniz Z."/>
        </authorList>
    </citation>
    <scope>NUCLEOTIDE SEQUENCE [LARGE SCALE GENOMIC DNA]</scope>
</reference>
<evidence type="ECO:0000313" key="1">
    <source>
        <dbReference type="EMBL" id="CAI9935192.1"/>
    </source>
</evidence>
<accession>A0AA86PG55</accession>
<sequence>MFVLLKALQLTTIQHGQVMRDIQINTKLNESMKYEMFKLDFPELRIINPYNTQYQLFVDFQASCEVELIFCEFPNYDDCVNDRFNIEMTNTTGTYLINIEHYVNPESETFSYYLMFRLSGENAVGQVTFQAQSVIVLKPLQEMTVMVEPQIDMYLMIISCDKKPFNFTINTTAQICSDKNAHVTKQSCSNIQTGQQFTFNNPNLYTFITIFATSELQELRVQYNFKADTLSLNETTVRKVYLNPNCFTLNSLSQESNSEDVGVTQKVLNSSSDEFDEFDVCSFPIFEGQYNRFEGCEFQIWRYYSPNIGSTIFSYSRIYFPVMPWTNDEVPYLLVEFVTAINLRFLYQKIVWKATDISALYFEAPDWSQNLSYGLAFVGMNNISIQVTDRFEKQGVQCKKLNNDRCQLIIDNSTQIQIADKQYYYVFSDNLESRILCAPIQAIEPNTPVNVKLISGQYQQQYYRVKTENFISGKLILSCLFNMHDIQAYYTCKKAFFKIVASASEYLPQIMDQDILIASGLGVVELVLSEDALTNEIFFCIINQNKSDFQVQIQFVGQLKDEQQTNE</sequence>
<comment type="caution">
    <text evidence="1">The sequence shown here is derived from an EMBL/GenBank/DDBJ whole genome shotgun (WGS) entry which is preliminary data.</text>
</comment>
<evidence type="ECO:0000313" key="2">
    <source>
        <dbReference type="EMBL" id="CAL6109100.1"/>
    </source>
</evidence>
<dbReference type="Proteomes" id="UP001642409">
    <property type="component" value="Unassembled WGS sequence"/>
</dbReference>
<name>A0AA86PG55_9EUKA</name>
<protein>
    <submittedName>
        <fullName evidence="1">Uncharacterized protein</fullName>
    </submittedName>
</protein>
<evidence type="ECO:0000313" key="3">
    <source>
        <dbReference type="Proteomes" id="UP001642409"/>
    </source>
</evidence>
<reference evidence="1" key="1">
    <citation type="submission" date="2023-06" db="EMBL/GenBank/DDBJ databases">
        <authorList>
            <person name="Kurt Z."/>
        </authorList>
    </citation>
    <scope>NUCLEOTIDE SEQUENCE</scope>
</reference>
<dbReference type="AlphaFoldDB" id="A0AA86PG55"/>
<keyword evidence="3" id="KW-1185">Reference proteome</keyword>